<organism evidence="10 11">
    <name type="scientific">Streptacidiphilus pinicola</name>
    <dbReference type="NCBI Taxonomy" id="2219663"/>
    <lineage>
        <taxon>Bacteria</taxon>
        <taxon>Bacillati</taxon>
        <taxon>Actinomycetota</taxon>
        <taxon>Actinomycetes</taxon>
        <taxon>Kitasatosporales</taxon>
        <taxon>Streptomycetaceae</taxon>
        <taxon>Streptacidiphilus</taxon>
    </lineage>
</organism>
<evidence type="ECO:0000313" key="10">
    <source>
        <dbReference type="EMBL" id="RAG83345.1"/>
    </source>
</evidence>
<dbReference type="InterPro" id="IPR009014">
    <property type="entry name" value="Transketo_C/PFOR_II"/>
</dbReference>
<comment type="cofactor">
    <cofactor evidence="1">
        <name>Ca(2+)</name>
        <dbReference type="ChEBI" id="CHEBI:29108"/>
    </cofactor>
</comment>
<dbReference type="PANTHER" id="PTHR43195:SF1">
    <property type="entry name" value="FI06132P-RELATED"/>
    <property type="match status" value="1"/>
</dbReference>
<dbReference type="InterPro" id="IPR005474">
    <property type="entry name" value="Transketolase_N"/>
</dbReference>
<evidence type="ECO:0000256" key="3">
    <source>
        <dbReference type="ARBA" id="ARBA00011738"/>
    </source>
</evidence>
<sequence length="253" mass="27432">MTQATAAPPLDIGELTRLRDLAAQLRVDSIRCSTAAASGHPTSAMSAAALRSRHLRCNWENPEAPTNDHLVFSKGHASPLMYAIGGAKKPRVTDTEQVALLGAGVTVHLCLQAADDLAAEGIYTRVLDLYLIKPIDTATLISAVHATTGRFVVVEDHHPQAVSAQQCWKPWPTSPSRLASRISLYGASPVRARSKRSWAPPKSPHRTSPPQPAPCSPRRHAQHPADRDTRERPPFKTRSTTRRPRRSAPAGPS</sequence>
<gene>
    <name evidence="10" type="ORF">DN069_22775</name>
</gene>
<evidence type="ECO:0000256" key="6">
    <source>
        <dbReference type="ARBA" id="ARBA00022842"/>
    </source>
</evidence>
<evidence type="ECO:0000256" key="7">
    <source>
        <dbReference type="SAM" id="MobiDB-lite"/>
    </source>
</evidence>
<dbReference type="SUPFAM" id="SSF52922">
    <property type="entry name" value="TK C-terminal domain-like"/>
    <property type="match status" value="1"/>
</dbReference>
<evidence type="ECO:0000313" key="11">
    <source>
        <dbReference type="Proteomes" id="UP000248889"/>
    </source>
</evidence>
<evidence type="ECO:0000259" key="8">
    <source>
        <dbReference type="Pfam" id="PF00456"/>
    </source>
</evidence>
<comment type="caution">
    <text evidence="10">The sequence shown here is derived from an EMBL/GenBank/DDBJ whole genome shotgun (WGS) entry which is preliminary data.</text>
</comment>
<dbReference type="PANTHER" id="PTHR43195">
    <property type="entry name" value="TRANSKETOLASE"/>
    <property type="match status" value="1"/>
</dbReference>
<dbReference type="RefSeq" id="WP_111503697.1">
    <property type="nucleotide sequence ID" value="NZ_QKYN01000089.1"/>
</dbReference>
<feature type="compositionally biased region" description="Basic and acidic residues" evidence="7">
    <location>
        <begin position="223"/>
        <end position="234"/>
    </location>
</feature>
<dbReference type="Pfam" id="PF02780">
    <property type="entry name" value="Transketolase_C"/>
    <property type="match status" value="1"/>
</dbReference>
<protein>
    <recommendedName>
        <fullName evidence="12">Transketolase signature 1 domain-containing protein</fullName>
    </recommendedName>
</protein>
<proteinExistence type="predicted"/>
<feature type="region of interest" description="Disordered" evidence="7">
    <location>
        <begin position="190"/>
        <end position="253"/>
    </location>
</feature>
<dbReference type="GO" id="GO:0000287">
    <property type="term" value="F:magnesium ion binding"/>
    <property type="evidence" value="ECO:0007669"/>
    <property type="project" value="UniProtKB-ARBA"/>
</dbReference>
<dbReference type="Gene3D" id="3.40.50.920">
    <property type="match status" value="1"/>
</dbReference>
<dbReference type="SUPFAM" id="SSF52518">
    <property type="entry name" value="Thiamin diphosphate-binding fold (THDP-binding)"/>
    <property type="match status" value="1"/>
</dbReference>
<keyword evidence="4" id="KW-0808">Transferase</keyword>
<dbReference type="InterPro" id="IPR029061">
    <property type="entry name" value="THDP-binding"/>
</dbReference>
<dbReference type="InterPro" id="IPR051424">
    <property type="entry name" value="Transketolase-like"/>
</dbReference>
<evidence type="ECO:0000259" key="9">
    <source>
        <dbReference type="Pfam" id="PF02780"/>
    </source>
</evidence>
<dbReference type="OrthoDB" id="8732661at2"/>
<keyword evidence="11" id="KW-1185">Reference proteome</keyword>
<dbReference type="GO" id="GO:0030976">
    <property type="term" value="F:thiamine pyrophosphate binding"/>
    <property type="evidence" value="ECO:0007669"/>
    <property type="project" value="TreeGrafter"/>
</dbReference>
<evidence type="ECO:0000256" key="2">
    <source>
        <dbReference type="ARBA" id="ARBA00001964"/>
    </source>
</evidence>
<comment type="subunit">
    <text evidence="3">Homodimer.</text>
</comment>
<comment type="cofactor">
    <cofactor evidence="2">
        <name>thiamine diphosphate</name>
        <dbReference type="ChEBI" id="CHEBI:58937"/>
    </cofactor>
</comment>
<dbReference type="GO" id="GO:0004802">
    <property type="term" value="F:transketolase activity"/>
    <property type="evidence" value="ECO:0007669"/>
    <property type="project" value="TreeGrafter"/>
</dbReference>
<dbReference type="AlphaFoldDB" id="A0A2X0K246"/>
<feature type="domain" description="Transketolase C-terminal" evidence="9">
    <location>
        <begin position="92"/>
        <end position="160"/>
    </location>
</feature>
<evidence type="ECO:0000256" key="4">
    <source>
        <dbReference type="ARBA" id="ARBA00022679"/>
    </source>
</evidence>
<evidence type="ECO:0008006" key="12">
    <source>
        <dbReference type="Google" id="ProtNLM"/>
    </source>
</evidence>
<dbReference type="Proteomes" id="UP000248889">
    <property type="component" value="Unassembled WGS sequence"/>
</dbReference>
<dbReference type="EMBL" id="QKYN01000089">
    <property type="protein sequence ID" value="RAG83345.1"/>
    <property type="molecule type" value="Genomic_DNA"/>
</dbReference>
<dbReference type="InterPro" id="IPR033248">
    <property type="entry name" value="Transketolase_C"/>
</dbReference>
<feature type="domain" description="Transketolase N-terminal" evidence="8">
    <location>
        <begin position="22"/>
        <end position="84"/>
    </location>
</feature>
<keyword evidence="6" id="KW-0460">Magnesium</keyword>
<evidence type="ECO:0000256" key="1">
    <source>
        <dbReference type="ARBA" id="ARBA00001913"/>
    </source>
</evidence>
<keyword evidence="5" id="KW-0479">Metal-binding</keyword>
<reference evidence="10 11" key="1">
    <citation type="submission" date="2018-06" db="EMBL/GenBank/DDBJ databases">
        <title>Streptacidiphilus pinicola sp. nov., isolated from pine grove soil.</title>
        <authorList>
            <person name="Roh S.G."/>
            <person name="Park S."/>
            <person name="Kim M.-K."/>
            <person name="Yun B.-R."/>
            <person name="Park J."/>
            <person name="Kim M.J."/>
            <person name="Kim Y.S."/>
            <person name="Kim S.B."/>
        </authorList>
    </citation>
    <scope>NUCLEOTIDE SEQUENCE [LARGE SCALE GENOMIC DNA]</scope>
    <source>
        <strain evidence="10 11">MMS16-CNU450</strain>
    </source>
</reference>
<dbReference type="Gene3D" id="3.40.50.970">
    <property type="match status" value="1"/>
</dbReference>
<accession>A0A2X0K246</accession>
<evidence type="ECO:0000256" key="5">
    <source>
        <dbReference type="ARBA" id="ARBA00022723"/>
    </source>
</evidence>
<dbReference type="Pfam" id="PF00456">
    <property type="entry name" value="Transketolase_N"/>
    <property type="match status" value="1"/>
</dbReference>
<name>A0A2X0K246_9ACTN</name>